<keyword evidence="4 6" id="KW-1133">Transmembrane helix</keyword>
<dbReference type="PANTHER" id="PTHR30250:SF28">
    <property type="entry name" value="POLYSACCHARIDE BIOSYNTHESIS PROTEIN"/>
    <property type="match status" value="1"/>
</dbReference>
<accession>A0A2S7WZ36</accession>
<gene>
    <name evidence="7" type="ORF">BTO16_08340</name>
</gene>
<dbReference type="OrthoDB" id="109075at2"/>
<comment type="caution">
    <text evidence="7">The sequence shown here is derived from an EMBL/GenBank/DDBJ whole genome shotgun (WGS) entry which is preliminary data.</text>
</comment>
<feature type="transmembrane region" description="Helical" evidence="6">
    <location>
        <begin position="82"/>
        <end position="104"/>
    </location>
</feature>
<proteinExistence type="predicted"/>
<dbReference type="InterPro" id="IPR050833">
    <property type="entry name" value="Poly_Biosynth_Transport"/>
</dbReference>
<evidence type="ECO:0000256" key="4">
    <source>
        <dbReference type="ARBA" id="ARBA00022989"/>
    </source>
</evidence>
<keyword evidence="2" id="KW-1003">Cell membrane</keyword>
<reference evidence="7 8" key="1">
    <citation type="submission" date="2016-12" db="EMBL/GenBank/DDBJ databases">
        <title>Trade-off between light-utilization and light-protection in marine flavobacteria.</title>
        <authorList>
            <person name="Kumagai Y."/>
            <person name="Yoshizawa S."/>
            <person name="Kogure K."/>
            <person name="Iwasaki W."/>
        </authorList>
    </citation>
    <scope>NUCLEOTIDE SEQUENCE [LARGE SCALE GENOMIC DNA]</scope>
    <source>
        <strain evidence="7 8">ATCC 43844</strain>
    </source>
</reference>
<dbReference type="GO" id="GO:0005886">
    <property type="term" value="C:plasma membrane"/>
    <property type="evidence" value="ECO:0007669"/>
    <property type="project" value="UniProtKB-SubCell"/>
</dbReference>
<dbReference type="Proteomes" id="UP000239068">
    <property type="component" value="Unassembled WGS sequence"/>
</dbReference>
<comment type="subcellular location">
    <subcellularLocation>
        <location evidence="1">Cell membrane</location>
        <topology evidence="1">Multi-pass membrane protein</topology>
    </subcellularLocation>
</comment>
<dbReference type="EMBL" id="MSCM01000001">
    <property type="protein sequence ID" value="PQJ82582.1"/>
    <property type="molecule type" value="Genomic_DNA"/>
</dbReference>
<feature type="transmembrane region" description="Helical" evidence="6">
    <location>
        <begin position="12"/>
        <end position="33"/>
    </location>
</feature>
<evidence type="ECO:0000256" key="6">
    <source>
        <dbReference type="SAM" id="Phobius"/>
    </source>
</evidence>
<keyword evidence="3 6" id="KW-0812">Transmembrane</keyword>
<evidence type="ECO:0000256" key="5">
    <source>
        <dbReference type="ARBA" id="ARBA00023136"/>
    </source>
</evidence>
<dbReference type="RefSeq" id="WP_105021134.1">
    <property type="nucleotide sequence ID" value="NZ_MSCM01000001.1"/>
</dbReference>
<dbReference type="Pfam" id="PF13440">
    <property type="entry name" value="Polysacc_synt_3"/>
    <property type="match status" value="1"/>
</dbReference>
<evidence type="ECO:0000256" key="1">
    <source>
        <dbReference type="ARBA" id="ARBA00004651"/>
    </source>
</evidence>
<keyword evidence="5 6" id="KW-0472">Membrane</keyword>
<keyword evidence="8" id="KW-1185">Reference proteome</keyword>
<feature type="transmembrane region" description="Helical" evidence="6">
    <location>
        <begin position="45"/>
        <end position="70"/>
    </location>
</feature>
<feature type="transmembrane region" description="Helical" evidence="6">
    <location>
        <begin position="339"/>
        <end position="360"/>
    </location>
</feature>
<organism evidence="7 8">
    <name type="scientific">Polaribacter glomeratus</name>
    <dbReference type="NCBI Taxonomy" id="102"/>
    <lineage>
        <taxon>Bacteria</taxon>
        <taxon>Pseudomonadati</taxon>
        <taxon>Bacteroidota</taxon>
        <taxon>Flavobacteriia</taxon>
        <taxon>Flavobacteriales</taxon>
        <taxon>Flavobacteriaceae</taxon>
    </lineage>
</organism>
<feature type="transmembrane region" description="Helical" evidence="6">
    <location>
        <begin position="367"/>
        <end position="385"/>
    </location>
</feature>
<feature type="transmembrane region" description="Helical" evidence="6">
    <location>
        <begin position="391"/>
        <end position="414"/>
    </location>
</feature>
<evidence type="ECO:0000313" key="7">
    <source>
        <dbReference type="EMBL" id="PQJ82582.1"/>
    </source>
</evidence>
<evidence type="ECO:0000256" key="3">
    <source>
        <dbReference type="ARBA" id="ARBA00022692"/>
    </source>
</evidence>
<protein>
    <submittedName>
        <fullName evidence="7">O-antigen translocase</fullName>
    </submittedName>
</protein>
<name>A0A2S7WZ36_9FLAO</name>
<evidence type="ECO:0000256" key="2">
    <source>
        <dbReference type="ARBA" id="ARBA00022475"/>
    </source>
</evidence>
<sequence length="428" mass="49028">MQLFSFLKKEFVKNVLTLITGSALSQVVIYGSILLLTRLFSTELFGVYMLFTSSVLVLKPIITLQLELAIILPKKDEEAINIFVMSIIAILILSILLLVTILIFKTPILSFFEIEKLSYLIYFIPFSTFLFGCITSLNYWNNRSKKFKNIANGTITKSTVMSASQIAIGYSSLNNLGLVPGMILGQISQLLFLFKNSSKSISKLKNKISFSKMLFLAKKYKDIPLFNTLINFLNTLSNEIPVLMITKYFGLSSAGIYGLAIKIGRAPSGIVQDSISQVFFNKATEVYNKEEKLYKTVKKTFKNLLRISFLIFIPLTIISYFLDIIFGEEWTYVGTYLRILIPWLFIMFLSSPISSLIVILNKQKVILFYDILLLTFRFLALYFGYHYYNDILISLIMFSAIGVLFNIFILFYFFKITKTENKNSTIYN</sequence>
<dbReference type="PANTHER" id="PTHR30250">
    <property type="entry name" value="PST FAMILY PREDICTED COLANIC ACID TRANSPORTER"/>
    <property type="match status" value="1"/>
</dbReference>
<dbReference type="AlphaFoldDB" id="A0A2S7WZ36"/>
<feature type="transmembrane region" description="Helical" evidence="6">
    <location>
        <begin position="119"/>
        <end position="140"/>
    </location>
</feature>
<evidence type="ECO:0000313" key="8">
    <source>
        <dbReference type="Proteomes" id="UP000239068"/>
    </source>
</evidence>
<feature type="transmembrane region" description="Helical" evidence="6">
    <location>
        <begin position="304"/>
        <end position="327"/>
    </location>
</feature>